<dbReference type="FunFam" id="3.30.160.60:FF:001289">
    <property type="entry name" value="Zinc finger protein 574"/>
    <property type="match status" value="1"/>
</dbReference>
<evidence type="ECO:0000256" key="2">
    <source>
        <dbReference type="ARBA" id="ARBA00022723"/>
    </source>
</evidence>
<evidence type="ECO:0000256" key="4">
    <source>
        <dbReference type="ARBA" id="ARBA00022771"/>
    </source>
</evidence>
<evidence type="ECO:0000259" key="11">
    <source>
        <dbReference type="PROSITE" id="PS50157"/>
    </source>
</evidence>
<keyword evidence="5" id="KW-0862">Zinc</keyword>
<dbReference type="FunFam" id="3.30.160.60:FF:000126">
    <property type="entry name" value="Mds1 and evi1 complex locus protein"/>
    <property type="match status" value="1"/>
</dbReference>
<dbReference type="GO" id="GO:0005634">
    <property type="term" value="C:nucleus"/>
    <property type="evidence" value="ECO:0007669"/>
    <property type="project" value="UniProtKB-SubCell"/>
</dbReference>
<feature type="domain" description="C2H2-type" evidence="11">
    <location>
        <begin position="498"/>
        <end position="526"/>
    </location>
</feature>
<reference evidence="12 13" key="1">
    <citation type="submission" date="2020-06" db="EMBL/GenBank/DDBJ databases">
        <authorList>
            <person name="Li R."/>
            <person name="Bekaert M."/>
        </authorList>
    </citation>
    <scope>NUCLEOTIDE SEQUENCE [LARGE SCALE GENOMIC DNA]</scope>
    <source>
        <strain evidence="13">wild</strain>
    </source>
</reference>
<evidence type="ECO:0000256" key="6">
    <source>
        <dbReference type="ARBA" id="ARBA00023015"/>
    </source>
</evidence>
<evidence type="ECO:0000256" key="5">
    <source>
        <dbReference type="ARBA" id="ARBA00022833"/>
    </source>
</evidence>
<feature type="domain" description="C2H2-type" evidence="11">
    <location>
        <begin position="527"/>
        <end position="554"/>
    </location>
</feature>
<dbReference type="SUPFAM" id="SSF57667">
    <property type="entry name" value="beta-beta-alpha zinc fingers"/>
    <property type="match status" value="3"/>
</dbReference>
<dbReference type="EMBL" id="CACVKT020010428">
    <property type="protein sequence ID" value="CAC5426375.1"/>
    <property type="molecule type" value="Genomic_DNA"/>
</dbReference>
<accession>A0A6J8F3X8</accession>
<evidence type="ECO:0000256" key="9">
    <source>
        <dbReference type="PROSITE-ProRule" id="PRU00042"/>
    </source>
</evidence>
<keyword evidence="8" id="KW-0539">Nucleus</keyword>
<keyword evidence="4 9" id="KW-0863">Zinc-finger</keyword>
<dbReference type="FunFam" id="3.30.160.60:FF:000145">
    <property type="entry name" value="Zinc finger protein 574"/>
    <property type="match status" value="1"/>
</dbReference>
<evidence type="ECO:0000256" key="8">
    <source>
        <dbReference type="ARBA" id="ARBA00023242"/>
    </source>
</evidence>
<dbReference type="Gene3D" id="3.30.160.60">
    <property type="entry name" value="Classic Zinc Finger"/>
    <property type="match status" value="5"/>
</dbReference>
<comment type="subcellular location">
    <subcellularLocation>
        <location evidence="1">Nucleus</location>
    </subcellularLocation>
</comment>
<keyword evidence="7" id="KW-0804">Transcription</keyword>
<dbReference type="OrthoDB" id="3437960at2759"/>
<organism evidence="12 13">
    <name type="scientific">Mytilus coruscus</name>
    <name type="common">Sea mussel</name>
    <dbReference type="NCBI Taxonomy" id="42192"/>
    <lineage>
        <taxon>Eukaryota</taxon>
        <taxon>Metazoa</taxon>
        <taxon>Spiralia</taxon>
        <taxon>Lophotrochozoa</taxon>
        <taxon>Mollusca</taxon>
        <taxon>Bivalvia</taxon>
        <taxon>Autobranchia</taxon>
        <taxon>Pteriomorphia</taxon>
        <taxon>Mytilida</taxon>
        <taxon>Mytiloidea</taxon>
        <taxon>Mytilidae</taxon>
        <taxon>Mytilinae</taxon>
        <taxon>Mytilus</taxon>
    </lineage>
</organism>
<feature type="compositionally biased region" description="Basic and acidic residues" evidence="10">
    <location>
        <begin position="599"/>
        <end position="609"/>
    </location>
</feature>
<feature type="domain" description="C2H2-type" evidence="11">
    <location>
        <begin position="75"/>
        <end position="102"/>
    </location>
</feature>
<dbReference type="GO" id="GO:0008270">
    <property type="term" value="F:zinc ion binding"/>
    <property type="evidence" value="ECO:0007669"/>
    <property type="project" value="UniProtKB-KW"/>
</dbReference>
<keyword evidence="2" id="KW-0479">Metal-binding</keyword>
<keyword evidence="3" id="KW-0677">Repeat</keyword>
<evidence type="ECO:0000256" key="1">
    <source>
        <dbReference type="ARBA" id="ARBA00004123"/>
    </source>
</evidence>
<dbReference type="PANTHER" id="PTHR24388">
    <property type="entry name" value="ZINC FINGER PROTEIN"/>
    <property type="match status" value="1"/>
</dbReference>
<proteinExistence type="predicted"/>
<feature type="domain" description="C2H2-type" evidence="11">
    <location>
        <begin position="132"/>
        <end position="168"/>
    </location>
</feature>
<protein>
    <submittedName>
        <fullName evidence="12">PRDM16</fullName>
    </submittedName>
</protein>
<feature type="compositionally biased region" description="Polar residues" evidence="10">
    <location>
        <begin position="245"/>
        <end position="262"/>
    </location>
</feature>
<evidence type="ECO:0000256" key="10">
    <source>
        <dbReference type="SAM" id="MobiDB-lite"/>
    </source>
</evidence>
<dbReference type="InterPro" id="IPR036236">
    <property type="entry name" value="Znf_C2H2_sf"/>
</dbReference>
<dbReference type="PROSITE" id="PS00028">
    <property type="entry name" value="ZINC_FINGER_C2H2_1"/>
    <property type="match status" value="5"/>
</dbReference>
<dbReference type="PANTHER" id="PTHR24388:SF54">
    <property type="entry name" value="PROTEIN ESCARGOT"/>
    <property type="match status" value="1"/>
</dbReference>
<evidence type="ECO:0000256" key="3">
    <source>
        <dbReference type="ARBA" id="ARBA00022737"/>
    </source>
</evidence>
<keyword evidence="13" id="KW-1185">Reference proteome</keyword>
<dbReference type="Proteomes" id="UP000507470">
    <property type="component" value="Unassembled WGS sequence"/>
</dbReference>
<dbReference type="Pfam" id="PF00096">
    <property type="entry name" value="zf-C2H2"/>
    <property type="match status" value="5"/>
</dbReference>
<feature type="domain" description="C2H2-type" evidence="11">
    <location>
        <begin position="103"/>
        <end position="130"/>
    </location>
</feature>
<evidence type="ECO:0000313" key="12">
    <source>
        <dbReference type="EMBL" id="CAC5426375.1"/>
    </source>
</evidence>
<keyword evidence="6" id="KW-0805">Transcription regulation</keyword>
<sequence length="635" mass="73478">MAWVSIPDERSAWMTIRADQSFVISKKNTSQGKKTFKMAQEPVYNLKMNENITTKELLHEGTSESPMNDHNSQYYPCTDCERVFSSPGGLKQHQHTHKSVKPFQCDVCKKSYTQFSNLCRHKRMHLECQQKLECFQCNMTFTNLSSLSRHRQHCMGNSNKETHCNDRSTLAVDAEFRPNSFSKTKIAYPVPFYPLPTLPMPISPISKNPTLPSNEAIFSQHMHYQRHFQYYGRPSSTGSEERSLDSSGIVSDRSATPNSMASDKTETEFNRSTSPSSLDDREFKSCNRLISPLSSSSEERLVIDEQFRRSVSPEVDVEHLSDEDKSNNQAEILCQSKQLLQDIGPYDLTIRKKSPDNYHVYTSGNYDLPVDLTISNKHQNESRKTHIFGPPKSFPIFAHLDHFTANTHFIQNMANMVALQKMMMENTAKPYVDSFMGHMMQTEVKNQRFVSSPSEKSDKPKRQLSPQEKYTCKFCNRMFPRAANLNRHLRTHTGERPYKCKSCDRSFSISSNLQRHVKNIHNKEKPFQCTQCDRTFGQQTNLDRHMYTHMEDSIDTHRQLSTPDFIHVKESQRSADSSFSSENASLLFKPFEEKLLIRPEFIEKDDSQNSKKRQRTGDIDTDDEMEPSEKRICVY</sequence>
<dbReference type="GO" id="GO:0000981">
    <property type="term" value="F:DNA-binding transcription factor activity, RNA polymerase II-specific"/>
    <property type="evidence" value="ECO:0007669"/>
    <property type="project" value="TreeGrafter"/>
</dbReference>
<dbReference type="InterPro" id="IPR050527">
    <property type="entry name" value="Snail/Krueppel_Znf"/>
</dbReference>
<dbReference type="PROSITE" id="PS50157">
    <property type="entry name" value="ZINC_FINGER_C2H2_2"/>
    <property type="match status" value="6"/>
</dbReference>
<feature type="region of interest" description="Disordered" evidence="10">
    <location>
        <begin position="231"/>
        <end position="281"/>
    </location>
</feature>
<dbReference type="GO" id="GO:0000978">
    <property type="term" value="F:RNA polymerase II cis-regulatory region sequence-specific DNA binding"/>
    <property type="evidence" value="ECO:0007669"/>
    <property type="project" value="TreeGrafter"/>
</dbReference>
<gene>
    <name evidence="12" type="ORF">MCOR_58089</name>
</gene>
<dbReference type="InterPro" id="IPR013087">
    <property type="entry name" value="Znf_C2H2_type"/>
</dbReference>
<evidence type="ECO:0000256" key="7">
    <source>
        <dbReference type="ARBA" id="ARBA00023163"/>
    </source>
</evidence>
<dbReference type="SMART" id="SM00355">
    <property type="entry name" value="ZnF_C2H2"/>
    <property type="match status" value="6"/>
</dbReference>
<feature type="domain" description="C2H2-type" evidence="11">
    <location>
        <begin position="470"/>
        <end position="497"/>
    </location>
</feature>
<evidence type="ECO:0000313" key="13">
    <source>
        <dbReference type="Proteomes" id="UP000507470"/>
    </source>
</evidence>
<feature type="region of interest" description="Disordered" evidence="10">
    <location>
        <begin position="447"/>
        <end position="466"/>
    </location>
</feature>
<name>A0A6J8F3X8_MYTCO</name>
<dbReference type="FunFam" id="3.30.160.60:FF:000159">
    <property type="entry name" value="Mds1 and evi1 complex locus protein"/>
    <property type="match status" value="1"/>
</dbReference>
<feature type="region of interest" description="Disordered" evidence="10">
    <location>
        <begin position="599"/>
        <end position="635"/>
    </location>
</feature>
<dbReference type="AlphaFoldDB" id="A0A6J8F3X8"/>